<dbReference type="PANTHER" id="PTHR30023">
    <property type="entry name" value="D-ALANYL-D-ALANINE CARBOXYPEPTIDASE"/>
    <property type="match status" value="1"/>
</dbReference>
<comment type="similarity">
    <text evidence="1">Belongs to the peptidase S13 family.</text>
</comment>
<dbReference type="InterPro" id="IPR000667">
    <property type="entry name" value="Peptidase_S13"/>
</dbReference>
<comment type="caution">
    <text evidence="3">The sequence shown here is derived from an EMBL/GenBank/DDBJ whole genome shotgun (WGS) entry which is preliminary data.</text>
</comment>
<evidence type="ECO:0000256" key="2">
    <source>
        <dbReference type="ARBA" id="ARBA00022801"/>
    </source>
</evidence>
<evidence type="ECO:0000256" key="1">
    <source>
        <dbReference type="ARBA" id="ARBA00006096"/>
    </source>
</evidence>
<dbReference type="EMBL" id="JBHSOH010000022">
    <property type="protein sequence ID" value="MFC5849516.1"/>
    <property type="molecule type" value="Genomic_DNA"/>
</dbReference>
<dbReference type="Gene3D" id="3.50.80.20">
    <property type="entry name" value="D-Ala-D-Ala carboxypeptidase C, peptidase S13"/>
    <property type="match status" value="1"/>
</dbReference>
<dbReference type="Pfam" id="PF02113">
    <property type="entry name" value="Peptidase_S13"/>
    <property type="match status" value="2"/>
</dbReference>
<accession>A0ABW1DPH9</accession>
<keyword evidence="2 3" id="KW-0378">Hydrolase</keyword>
<gene>
    <name evidence="3" type="ORF">ACFPQ6_14485</name>
</gene>
<reference evidence="4" key="1">
    <citation type="journal article" date="2019" name="Int. J. Syst. Evol. Microbiol.">
        <title>The Global Catalogue of Microorganisms (GCM) 10K type strain sequencing project: providing services to taxonomists for standard genome sequencing and annotation.</title>
        <authorList>
            <consortium name="The Broad Institute Genomics Platform"/>
            <consortium name="The Broad Institute Genome Sequencing Center for Infectious Disease"/>
            <person name="Wu L."/>
            <person name="Ma J."/>
        </authorList>
    </citation>
    <scope>NUCLEOTIDE SEQUENCE [LARGE SCALE GENOMIC DNA]</scope>
    <source>
        <strain evidence="4">CGMCC 1.15053</strain>
    </source>
</reference>
<dbReference type="Gene3D" id="3.40.710.10">
    <property type="entry name" value="DD-peptidase/beta-lactamase superfamily"/>
    <property type="match status" value="1"/>
</dbReference>
<dbReference type="GO" id="GO:0009002">
    <property type="term" value="F:serine-type D-Ala-D-Ala carboxypeptidase activity"/>
    <property type="evidence" value="ECO:0007669"/>
    <property type="project" value="UniProtKB-EC"/>
</dbReference>
<dbReference type="EC" id="3.4.16.4" evidence="3"/>
<organism evidence="3 4">
    <name type="scientific">Deinococcus petrolearius</name>
    <dbReference type="NCBI Taxonomy" id="1751295"/>
    <lineage>
        <taxon>Bacteria</taxon>
        <taxon>Thermotogati</taxon>
        <taxon>Deinococcota</taxon>
        <taxon>Deinococci</taxon>
        <taxon>Deinococcales</taxon>
        <taxon>Deinococcaceae</taxon>
        <taxon>Deinococcus</taxon>
    </lineage>
</organism>
<evidence type="ECO:0000313" key="3">
    <source>
        <dbReference type="EMBL" id="MFC5849516.1"/>
    </source>
</evidence>
<dbReference type="Proteomes" id="UP001595979">
    <property type="component" value="Unassembled WGS sequence"/>
</dbReference>
<dbReference type="PANTHER" id="PTHR30023:SF0">
    <property type="entry name" value="PENICILLIN-SENSITIVE CARBOXYPEPTIDASE A"/>
    <property type="match status" value="1"/>
</dbReference>
<dbReference type="SUPFAM" id="SSF56601">
    <property type="entry name" value="beta-lactamase/transpeptidase-like"/>
    <property type="match status" value="1"/>
</dbReference>
<keyword evidence="3" id="KW-0645">Protease</keyword>
<evidence type="ECO:0000313" key="4">
    <source>
        <dbReference type="Proteomes" id="UP001595979"/>
    </source>
</evidence>
<name>A0ABW1DPH9_9DEIO</name>
<keyword evidence="3" id="KW-0121">Carboxypeptidase</keyword>
<proteinExistence type="inferred from homology"/>
<protein>
    <submittedName>
        <fullName evidence="3">D-alanyl-D-alanine carboxypeptidase</fullName>
        <ecNumber evidence="3">3.4.16.4</ecNumber>
    </submittedName>
</protein>
<dbReference type="PRINTS" id="PR00922">
    <property type="entry name" value="DADACBPTASE3"/>
</dbReference>
<dbReference type="RefSeq" id="WP_380050731.1">
    <property type="nucleotide sequence ID" value="NZ_JBHSOH010000022.1"/>
</dbReference>
<dbReference type="InterPro" id="IPR012338">
    <property type="entry name" value="Beta-lactam/transpept-like"/>
</dbReference>
<keyword evidence="4" id="KW-1185">Reference proteome</keyword>
<sequence length="436" mass="45020">MVLPREPGLTPQLRAALRGLPGDVTTALLVRDLGNGAVLAALSPDTPLIPASTTKLVTGAVTLVARQGAGGWWSTELTVPAAQERQARVNALTLRGSGDPTLSVSDGANSLRALAAQAYARGVRRAGEVRLDPGRVDAASFAATEHGLPMPALRLREWETRPPGSVAEARRRLGAALVAELRRAGVRVDRDAPGTAVPRRPYVAPARRDAQGRPLAPDPVIPPARRPEVGVASVRSGPVTPFLNSTLRPSDNARAEALLAALAAAPGSNDAGGGTLTGALNRERAALRRLGVDLGGVVLTDGSGLSRAARLTPRALVGLLKVMYDLPYTAAPTTDPPARVYAARRNLFAEALPQAGVGGDKEGRGGTLAARLSGSGLDVRAKTGTLPGVSALAGYVTARSGRTLAFAVLMNGPESTPLLELRAVQDRLVRALAAAY</sequence>